<dbReference type="Gene3D" id="3.40.50.300">
    <property type="entry name" value="P-loop containing nucleotide triphosphate hydrolases"/>
    <property type="match status" value="1"/>
</dbReference>
<keyword evidence="4" id="KW-0488">Methylation</keyword>
<keyword evidence="8" id="KW-0449">Lipoprotein</keyword>
<dbReference type="Proteomes" id="UP000663862">
    <property type="component" value="Unassembled WGS sequence"/>
</dbReference>
<keyword evidence="6" id="KW-0342">GTP-binding</keyword>
<evidence type="ECO:0000313" key="16">
    <source>
        <dbReference type="EMBL" id="CAF4230899.1"/>
    </source>
</evidence>
<reference evidence="14" key="1">
    <citation type="submission" date="2021-02" db="EMBL/GenBank/DDBJ databases">
        <authorList>
            <person name="Nowell W R."/>
        </authorList>
    </citation>
    <scope>NUCLEOTIDE SEQUENCE</scope>
</reference>
<evidence type="ECO:0000313" key="20">
    <source>
        <dbReference type="Proteomes" id="UP000663872"/>
    </source>
</evidence>
<dbReference type="SUPFAM" id="SSF52540">
    <property type="entry name" value="P-loop containing nucleoside triphosphate hydrolases"/>
    <property type="match status" value="1"/>
</dbReference>
<dbReference type="Proteomes" id="UP000663869">
    <property type="component" value="Unassembled WGS sequence"/>
</dbReference>
<dbReference type="EMBL" id="CAJNXB010002195">
    <property type="protein sequence ID" value="CAF3221973.1"/>
    <property type="molecule type" value="Genomic_DNA"/>
</dbReference>
<evidence type="ECO:0000256" key="9">
    <source>
        <dbReference type="ARBA" id="ARBA00023289"/>
    </source>
</evidence>
<keyword evidence="5" id="KW-0547">Nucleotide-binding</keyword>
<evidence type="ECO:0000313" key="18">
    <source>
        <dbReference type="EMBL" id="CAF4530620.1"/>
    </source>
</evidence>
<dbReference type="EMBL" id="CAJNYU010000913">
    <property type="protein sequence ID" value="CAF3397141.1"/>
    <property type="molecule type" value="Genomic_DNA"/>
</dbReference>
<name>A0A818ZXI5_9BILA</name>
<dbReference type="GO" id="GO:0003924">
    <property type="term" value="F:GTPase activity"/>
    <property type="evidence" value="ECO:0007669"/>
    <property type="project" value="InterPro"/>
</dbReference>
<dbReference type="PROSITE" id="PS51419">
    <property type="entry name" value="RAB"/>
    <property type="match status" value="1"/>
</dbReference>
<evidence type="ECO:0000313" key="17">
    <source>
        <dbReference type="EMBL" id="CAF4238483.1"/>
    </source>
</evidence>
<dbReference type="GO" id="GO:0007165">
    <property type="term" value="P:signal transduction"/>
    <property type="evidence" value="ECO:0007669"/>
    <property type="project" value="InterPro"/>
</dbReference>
<evidence type="ECO:0000313" key="19">
    <source>
        <dbReference type="EMBL" id="CAF4599822.1"/>
    </source>
</evidence>
<evidence type="ECO:0000313" key="13">
    <source>
        <dbReference type="EMBL" id="CAF3552477.1"/>
    </source>
</evidence>
<dbReference type="EMBL" id="CAJOBQ010000045">
    <property type="protein sequence ID" value="CAF4230899.1"/>
    <property type="molecule type" value="Genomic_DNA"/>
</dbReference>
<dbReference type="GO" id="GO:0005525">
    <property type="term" value="F:GTP binding"/>
    <property type="evidence" value="ECO:0007669"/>
    <property type="project" value="UniProtKB-KW"/>
</dbReference>
<keyword evidence="7" id="KW-0472">Membrane</keyword>
<dbReference type="SMART" id="SM00175">
    <property type="entry name" value="RAB"/>
    <property type="match status" value="1"/>
</dbReference>
<dbReference type="Proteomes" id="UP000663833">
    <property type="component" value="Unassembled WGS sequence"/>
</dbReference>
<dbReference type="SMART" id="SM00174">
    <property type="entry name" value="RHO"/>
    <property type="match status" value="1"/>
</dbReference>
<dbReference type="Proteomes" id="UP000663865">
    <property type="component" value="Unassembled WGS sequence"/>
</dbReference>
<comment type="subcellular location">
    <subcellularLocation>
        <location evidence="1">Cell membrane</location>
        <topology evidence="1">Lipid-anchor</topology>
    </subcellularLocation>
</comment>
<dbReference type="InterPro" id="IPR005225">
    <property type="entry name" value="Small_GTP-bd"/>
</dbReference>
<dbReference type="EMBL" id="CAJOBR010000629">
    <property type="protein sequence ID" value="CAF4530620.1"/>
    <property type="molecule type" value="Genomic_DNA"/>
</dbReference>
<dbReference type="InterPro" id="IPR001806">
    <property type="entry name" value="Small_GTPase"/>
</dbReference>
<evidence type="ECO:0000313" key="11">
    <source>
        <dbReference type="EMBL" id="CAF3397141.1"/>
    </source>
</evidence>
<evidence type="ECO:0000256" key="3">
    <source>
        <dbReference type="ARBA" id="ARBA00022475"/>
    </source>
</evidence>
<keyword evidence="9" id="KW-0636">Prenylation</keyword>
<dbReference type="NCBIfam" id="TIGR00231">
    <property type="entry name" value="small_GTP"/>
    <property type="match status" value="1"/>
</dbReference>
<dbReference type="AlphaFoldDB" id="A0A818ZXI5"/>
<dbReference type="EMBL" id="CAJNYD010003449">
    <property type="protein sequence ID" value="CAF3510344.1"/>
    <property type="molecule type" value="Genomic_DNA"/>
</dbReference>
<dbReference type="Proteomes" id="UP000663851">
    <property type="component" value="Unassembled WGS sequence"/>
</dbReference>
<dbReference type="Proteomes" id="UP000663848">
    <property type="component" value="Unassembled WGS sequence"/>
</dbReference>
<dbReference type="InterPro" id="IPR027417">
    <property type="entry name" value="P-loop_NTPase"/>
</dbReference>
<proteinExistence type="inferred from homology"/>
<dbReference type="PANTHER" id="PTHR24070">
    <property type="entry name" value="RAS, DI-RAS, AND RHEB FAMILY MEMBERS OF SMALL GTPASE SUPERFAMILY"/>
    <property type="match status" value="1"/>
</dbReference>
<dbReference type="Proteomes" id="UP000663872">
    <property type="component" value="Unassembled WGS sequence"/>
</dbReference>
<evidence type="ECO:0000313" key="21">
    <source>
        <dbReference type="Proteomes" id="UP000663873"/>
    </source>
</evidence>
<dbReference type="FunFam" id="3.40.50.300:FF:000080">
    <property type="entry name" value="Ras-like GTPase Ras1"/>
    <property type="match status" value="1"/>
</dbReference>
<dbReference type="EMBL" id="CAJNYT010005710">
    <property type="protein sequence ID" value="CAF3769395.1"/>
    <property type="molecule type" value="Genomic_DNA"/>
</dbReference>
<dbReference type="EMBL" id="CAJOBO010000514">
    <property type="protein sequence ID" value="CAF4238483.1"/>
    <property type="molecule type" value="Genomic_DNA"/>
</dbReference>
<evidence type="ECO:0000256" key="1">
    <source>
        <dbReference type="ARBA" id="ARBA00004193"/>
    </source>
</evidence>
<evidence type="ECO:0000256" key="7">
    <source>
        <dbReference type="ARBA" id="ARBA00023136"/>
    </source>
</evidence>
<gene>
    <name evidence="11" type="ORF">FME351_LOCUS8710</name>
    <name evidence="14" type="ORF">GRG538_LOCUS32414</name>
    <name evidence="17" type="ORF">HFQ381_LOCUS9689</name>
    <name evidence="13" type="ORF">KIK155_LOCUS18514</name>
    <name evidence="12" type="ORF">LUA448_LOCUS25840</name>
    <name evidence="18" type="ORF">QYT958_LOCUS6862</name>
    <name evidence="10" type="ORF">TIS948_LOCUS13669</name>
    <name evidence="19" type="ORF">TOA249_LOCUS10528</name>
    <name evidence="16" type="ORF">TSG867_LOCUS1867</name>
    <name evidence="15" type="ORF">UJA718_LOCUS3758</name>
</gene>
<dbReference type="PROSITE" id="PS51421">
    <property type="entry name" value="RAS"/>
    <property type="match status" value="1"/>
</dbReference>
<accession>A0A818ZXI5</accession>
<evidence type="ECO:0000256" key="5">
    <source>
        <dbReference type="ARBA" id="ARBA00022741"/>
    </source>
</evidence>
<evidence type="ECO:0000313" key="12">
    <source>
        <dbReference type="EMBL" id="CAF3510344.1"/>
    </source>
</evidence>
<organism evidence="14 20">
    <name type="scientific">Rotaria socialis</name>
    <dbReference type="NCBI Taxonomy" id="392032"/>
    <lineage>
        <taxon>Eukaryota</taxon>
        <taxon>Metazoa</taxon>
        <taxon>Spiralia</taxon>
        <taxon>Gnathifera</taxon>
        <taxon>Rotifera</taxon>
        <taxon>Eurotatoria</taxon>
        <taxon>Bdelloidea</taxon>
        <taxon>Philodinida</taxon>
        <taxon>Philodinidae</taxon>
        <taxon>Rotaria</taxon>
    </lineage>
</organism>
<evidence type="ECO:0000313" key="15">
    <source>
        <dbReference type="EMBL" id="CAF4155985.1"/>
    </source>
</evidence>
<evidence type="ECO:0000256" key="8">
    <source>
        <dbReference type="ARBA" id="ARBA00023288"/>
    </source>
</evidence>
<keyword evidence="3" id="KW-1003">Cell membrane</keyword>
<evidence type="ECO:0000313" key="14">
    <source>
        <dbReference type="EMBL" id="CAF3769395.1"/>
    </source>
</evidence>
<protein>
    <submittedName>
        <fullName evidence="14">Uncharacterized protein</fullName>
    </submittedName>
</protein>
<evidence type="ECO:0000256" key="2">
    <source>
        <dbReference type="ARBA" id="ARBA00008344"/>
    </source>
</evidence>
<dbReference type="Pfam" id="PF00071">
    <property type="entry name" value="Ras"/>
    <property type="match status" value="1"/>
</dbReference>
<dbReference type="EMBL" id="CAJOBS010000550">
    <property type="protein sequence ID" value="CAF4599822.1"/>
    <property type="molecule type" value="Genomic_DNA"/>
</dbReference>
<dbReference type="Proteomes" id="UP000663825">
    <property type="component" value="Unassembled WGS sequence"/>
</dbReference>
<dbReference type="Proteomes" id="UP000663838">
    <property type="component" value="Unassembled WGS sequence"/>
</dbReference>
<evidence type="ECO:0000256" key="6">
    <source>
        <dbReference type="ARBA" id="ARBA00023134"/>
    </source>
</evidence>
<comment type="similarity">
    <text evidence="2">Belongs to the small GTPase superfamily. Ras family.</text>
</comment>
<dbReference type="Proteomes" id="UP000663873">
    <property type="component" value="Unassembled WGS sequence"/>
</dbReference>
<sequence>MQSAPPDNALTYKLVVVGEGGVGKSALTIQFFQKMFVEDYDPTIEDSYIQHVEVDKQVCVLDVLDTAGQEEFSALREQYMRKGDGFLIVYSVIDPNSFKNTRQFYNQILRVKDRKSYPMILVANKIDLVHLRKISEEEGRELAAELQIPYIETSAKAPPVNVDTAFHELVRVIRLQNQNLNPIKKKRKKRRYLNRCRLM</sequence>
<dbReference type="PROSITE" id="PS51420">
    <property type="entry name" value="RHO"/>
    <property type="match status" value="1"/>
</dbReference>
<evidence type="ECO:0000256" key="4">
    <source>
        <dbReference type="ARBA" id="ARBA00022481"/>
    </source>
</evidence>
<evidence type="ECO:0000313" key="10">
    <source>
        <dbReference type="EMBL" id="CAF3221973.1"/>
    </source>
</evidence>
<dbReference type="PRINTS" id="PR00449">
    <property type="entry name" value="RASTRNSFRMNG"/>
</dbReference>
<keyword evidence="21" id="KW-1185">Reference proteome</keyword>
<dbReference type="GO" id="GO:0005886">
    <property type="term" value="C:plasma membrane"/>
    <property type="evidence" value="ECO:0007669"/>
    <property type="project" value="UniProtKB-SubCell"/>
</dbReference>
<dbReference type="OrthoDB" id="5976022at2759"/>
<dbReference type="EMBL" id="CAJOBP010000288">
    <property type="protein sequence ID" value="CAF4155985.1"/>
    <property type="molecule type" value="Genomic_DNA"/>
</dbReference>
<comment type="caution">
    <text evidence="14">The sequence shown here is derived from an EMBL/GenBank/DDBJ whole genome shotgun (WGS) entry which is preliminary data.</text>
</comment>
<dbReference type="SMART" id="SM00173">
    <property type="entry name" value="RAS"/>
    <property type="match status" value="1"/>
</dbReference>
<dbReference type="EMBL" id="CAJNYV010003262">
    <property type="protein sequence ID" value="CAF3552477.1"/>
    <property type="molecule type" value="Genomic_DNA"/>
</dbReference>
<dbReference type="InterPro" id="IPR020849">
    <property type="entry name" value="Small_GTPase_Ras-type"/>
</dbReference>